<dbReference type="Proteomes" id="UP001157134">
    <property type="component" value="Unassembled WGS sequence"/>
</dbReference>
<evidence type="ECO:0008006" key="3">
    <source>
        <dbReference type="Google" id="ProtNLM"/>
    </source>
</evidence>
<protein>
    <recommendedName>
        <fullName evidence="3">Amidinotransferase</fullName>
    </recommendedName>
</protein>
<evidence type="ECO:0000313" key="2">
    <source>
        <dbReference type="Proteomes" id="UP001157134"/>
    </source>
</evidence>
<dbReference type="Gene3D" id="3.75.10.10">
    <property type="entry name" value="L-arginine/glycine Amidinotransferase, Chain A"/>
    <property type="match status" value="1"/>
</dbReference>
<proteinExistence type="predicted"/>
<reference evidence="1 2" key="1">
    <citation type="submission" date="2023-03" db="EMBL/GenBank/DDBJ databases">
        <title>Thalassotalea loyana LMG 22536T draft genome sequence.</title>
        <authorList>
            <person name="Sawabe T."/>
        </authorList>
    </citation>
    <scope>NUCLEOTIDE SEQUENCE [LARGE SCALE GENOMIC DNA]</scope>
    <source>
        <strain evidence="1 2">LMG 22536</strain>
    </source>
</reference>
<dbReference type="InterPro" id="IPR014541">
    <property type="entry name" value="Amdntrnsf_FN0238"/>
</dbReference>
<keyword evidence="2" id="KW-1185">Reference proteome</keyword>
<dbReference type="SUPFAM" id="SSF55909">
    <property type="entry name" value="Pentein"/>
    <property type="match status" value="1"/>
</dbReference>
<accession>A0ABQ6HC12</accession>
<organism evidence="1 2">
    <name type="scientific">Thalassotalea loyana</name>
    <dbReference type="NCBI Taxonomy" id="280483"/>
    <lineage>
        <taxon>Bacteria</taxon>
        <taxon>Pseudomonadati</taxon>
        <taxon>Pseudomonadota</taxon>
        <taxon>Gammaproteobacteria</taxon>
        <taxon>Alteromonadales</taxon>
        <taxon>Colwelliaceae</taxon>
        <taxon>Thalassotalea</taxon>
    </lineage>
</organism>
<dbReference type="PIRSF" id="PIRSF028188">
    <property type="entry name" value="Amdntrnsf_FN0238"/>
    <property type="match status" value="1"/>
</dbReference>
<gene>
    <name evidence="1" type="ORF">tloyanaT_19170</name>
</gene>
<sequence>MMQAPRAVVMVRPHFFTPNQQTAADNVFQSQSNMSLRETNQAALTEVNNLINALQDEGVQTIVFDDEGIETPDSVFPNNWFSTHECGALITYPMYCENRRLEVNPNIINALSEQFQVKSVIDYSREVDKGRFLEGTGAMVLDHDNKIAYAVKSNRMDASLMEDVCGELGYRSCVFDACDDDGVAIYHTNVMMCVTEHFVMIGLEMISNLAQRQTVIDTIESTGKRIIELTTEQIKHFAGNALEIYSPLGNVLAMSGSAKAVLSAAQKVAIEKHLKILAVDIPTIELAGGSVRCMLAGIHLASK</sequence>
<name>A0ABQ6HC12_9GAMM</name>
<dbReference type="NCBIfam" id="NF046062">
    <property type="entry name" value="citrull_CtlX"/>
    <property type="match status" value="1"/>
</dbReference>
<dbReference type="Pfam" id="PF19420">
    <property type="entry name" value="DDAH_eukar"/>
    <property type="match status" value="1"/>
</dbReference>
<evidence type="ECO:0000313" key="1">
    <source>
        <dbReference type="EMBL" id="GLX85665.1"/>
    </source>
</evidence>
<dbReference type="PANTHER" id="PTHR43224:SF1">
    <property type="entry name" value="AMIDINOTRANSFERASE"/>
    <property type="match status" value="1"/>
</dbReference>
<dbReference type="PANTHER" id="PTHR43224">
    <property type="entry name" value="AMIDINOTRANSFERASE"/>
    <property type="match status" value="1"/>
</dbReference>
<comment type="caution">
    <text evidence="1">The sequence shown here is derived from an EMBL/GenBank/DDBJ whole genome shotgun (WGS) entry which is preliminary data.</text>
</comment>
<dbReference type="RefSeq" id="WP_284297982.1">
    <property type="nucleotide sequence ID" value="NZ_BSSV01000003.1"/>
</dbReference>
<dbReference type="EMBL" id="BSSV01000003">
    <property type="protein sequence ID" value="GLX85665.1"/>
    <property type="molecule type" value="Genomic_DNA"/>
</dbReference>